<dbReference type="PANTHER" id="PTHR43066:SF26">
    <property type="entry name" value="RHOMBOID PROTEASE GLPG"/>
    <property type="match status" value="1"/>
</dbReference>
<dbReference type="Pfam" id="PF12122">
    <property type="entry name" value="Rhomboid_N"/>
    <property type="match status" value="1"/>
</dbReference>
<keyword evidence="10" id="KW-0378">Hydrolase</keyword>
<dbReference type="GO" id="GO:0004252">
    <property type="term" value="F:serine-type endopeptidase activity"/>
    <property type="evidence" value="ECO:0007669"/>
    <property type="project" value="InterPro"/>
</dbReference>
<proteinExistence type="predicted"/>
<feature type="domain" description="Peptidase S54 rhomboid" evidence="8">
    <location>
        <begin position="136"/>
        <end position="272"/>
    </location>
</feature>
<feature type="transmembrane region" description="Helical" evidence="7">
    <location>
        <begin position="255"/>
        <end position="272"/>
    </location>
</feature>
<feature type="transmembrane region" description="Helical" evidence="7">
    <location>
        <begin position="232"/>
        <end position="249"/>
    </location>
</feature>
<dbReference type="Gene3D" id="1.20.1540.10">
    <property type="entry name" value="Rhomboid-like"/>
    <property type="match status" value="1"/>
</dbReference>
<reference evidence="10 11" key="1">
    <citation type="submission" date="2017-10" db="EMBL/GenBank/DDBJ databases">
        <title>Nyctiphanis sp. nov., isolated from the stomach of the euphausiid Nyctiphanes simplex (Hansen, 1911) in the Gulf of California.</title>
        <authorList>
            <person name="Gomez-Gil B."/>
            <person name="Aguilar-Mendez M."/>
            <person name="Lopez-Cortes A."/>
            <person name="Gomez-Gutierrez J."/>
            <person name="Roque A."/>
            <person name="Lang E."/>
            <person name="Gonzalez-Castillo A."/>
        </authorList>
    </citation>
    <scope>NUCLEOTIDE SEQUENCE [LARGE SCALE GENOMIC DNA]</scope>
    <source>
        <strain evidence="10 11">CAIM 600</strain>
    </source>
</reference>
<comment type="subcellular location">
    <subcellularLocation>
        <location evidence="1">Membrane</location>
        <topology evidence="1">Multi-pass membrane protein</topology>
    </subcellularLocation>
</comment>
<dbReference type="NCBIfam" id="TIGR04239">
    <property type="entry name" value="rhombo_GlpG"/>
    <property type="match status" value="1"/>
</dbReference>
<dbReference type="InterPro" id="IPR035952">
    <property type="entry name" value="Rhomboid-like_sf"/>
</dbReference>
<evidence type="ECO:0000256" key="6">
    <source>
        <dbReference type="ARBA" id="ARBA00023136"/>
    </source>
</evidence>
<feature type="transmembrane region" description="Helical" evidence="7">
    <location>
        <begin position="141"/>
        <end position="163"/>
    </location>
</feature>
<dbReference type="InterPro" id="IPR038236">
    <property type="entry name" value="GlpG_N_sf"/>
</dbReference>
<sequence length="276" mass="30830">MIKLGVLDNPRMAQAFVDYMAAMDIDVKLGPEDGGRVGLWLINDINQEIAEKELADFLTDPTAGKYFESSWKVAETRTATFSYGSTGLLTLLKQQAGPLTLSLMVTCAVVYIFSWLGFIVPIFDLLHFPESIDESWQVWRWFSHGLLHFSTLHLVFNLIWWWVLGGRIEQKQGAYRLLQVFLISAAFSGLAQYLSAGPNFGGLSGVVYALLGYVWFLGYFAPEKGIQIERAYVGFMLAWLVIGFFEPLGMQIANIAHLAGLISGCMMGWYAAKVKA</sequence>
<dbReference type="Pfam" id="PF01694">
    <property type="entry name" value="Rhomboid"/>
    <property type="match status" value="1"/>
</dbReference>
<dbReference type="Gene3D" id="3.30.70.2350">
    <property type="match status" value="1"/>
</dbReference>
<gene>
    <name evidence="10" type="primary">glpG</name>
    <name evidence="10" type="ORF">CS022_12135</name>
</gene>
<feature type="transmembrane region" description="Helical" evidence="7">
    <location>
        <begin position="175"/>
        <end position="194"/>
    </location>
</feature>
<feature type="transmembrane region" description="Helical" evidence="7">
    <location>
        <begin position="99"/>
        <end position="121"/>
    </location>
</feature>
<keyword evidence="2" id="KW-1003">Cell membrane</keyword>
<dbReference type="InterPro" id="IPR023662">
    <property type="entry name" value="Rhomboid_protease_GlpG"/>
</dbReference>
<comment type="caution">
    <text evidence="10">The sequence shown here is derived from an EMBL/GenBank/DDBJ whole genome shotgun (WGS) entry which is preliminary data.</text>
</comment>
<keyword evidence="6 7" id="KW-0472">Membrane</keyword>
<dbReference type="InterPro" id="IPR022732">
    <property type="entry name" value="Peptidase_S54_GlpG_N"/>
</dbReference>
<evidence type="ECO:0000256" key="4">
    <source>
        <dbReference type="ARBA" id="ARBA00022692"/>
    </source>
</evidence>
<protein>
    <submittedName>
        <fullName evidence="10">Rhomboid family intramembrane serine protease GlpG</fullName>
    </submittedName>
</protein>
<dbReference type="InterPro" id="IPR022764">
    <property type="entry name" value="Peptidase_S54_rhomboid_dom"/>
</dbReference>
<keyword evidence="11" id="KW-1185">Reference proteome</keyword>
<dbReference type="GO" id="GO:0016020">
    <property type="term" value="C:membrane"/>
    <property type="evidence" value="ECO:0007669"/>
    <property type="project" value="UniProtKB-SubCell"/>
</dbReference>
<dbReference type="SUPFAM" id="SSF144091">
    <property type="entry name" value="Rhomboid-like"/>
    <property type="match status" value="1"/>
</dbReference>
<name>A0A4Q0YPW7_9GAMM</name>
<dbReference type="EMBL" id="PEIB01000013">
    <property type="protein sequence ID" value="RXJ73032.1"/>
    <property type="molecule type" value="Genomic_DNA"/>
</dbReference>
<evidence type="ECO:0000313" key="11">
    <source>
        <dbReference type="Proteomes" id="UP000290287"/>
    </source>
</evidence>
<dbReference type="RefSeq" id="WP_129122475.1">
    <property type="nucleotide sequence ID" value="NZ_PEIB01000013.1"/>
</dbReference>
<feature type="transmembrane region" description="Helical" evidence="7">
    <location>
        <begin position="200"/>
        <end position="220"/>
    </location>
</feature>
<evidence type="ECO:0000256" key="3">
    <source>
        <dbReference type="ARBA" id="ARBA00022519"/>
    </source>
</evidence>
<dbReference type="PANTHER" id="PTHR43066">
    <property type="entry name" value="RHOMBOID-RELATED PROTEIN"/>
    <property type="match status" value="1"/>
</dbReference>
<evidence type="ECO:0000256" key="2">
    <source>
        <dbReference type="ARBA" id="ARBA00022475"/>
    </source>
</evidence>
<keyword evidence="4 7" id="KW-0812">Transmembrane</keyword>
<evidence type="ECO:0000256" key="7">
    <source>
        <dbReference type="SAM" id="Phobius"/>
    </source>
</evidence>
<keyword evidence="10" id="KW-0645">Protease</keyword>
<accession>A0A4Q0YPW7</accession>
<dbReference type="AlphaFoldDB" id="A0A4Q0YPW7"/>
<dbReference type="GO" id="GO:0006508">
    <property type="term" value="P:proteolysis"/>
    <property type="evidence" value="ECO:0007669"/>
    <property type="project" value="UniProtKB-KW"/>
</dbReference>
<evidence type="ECO:0000256" key="5">
    <source>
        <dbReference type="ARBA" id="ARBA00022989"/>
    </source>
</evidence>
<dbReference type="OrthoDB" id="9778341at2"/>
<keyword evidence="3" id="KW-0997">Cell inner membrane</keyword>
<evidence type="ECO:0000256" key="1">
    <source>
        <dbReference type="ARBA" id="ARBA00004141"/>
    </source>
</evidence>
<keyword evidence="5 7" id="KW-1133">Transmembrane helix</keyword>
<dbReference type="Proteomes" id="UP000290287">
    <property type="component" value="Unassembled WGS sequence"/>
</dbReference>
<evidence type="ECO:0000313" key="10">
    <source>
        <dbReference type="EMBL" id="RXJ73032.1"/>
    </source>
</evidence>
<organism evidence="10 11">
    <name type="scientific">Veronia nyctiphanis</name>
    <dbReference type="NCBI Taxonomy" id="1278244"/>
    <lineage>
        <taxon>Bacteria</taxon>
        <taxon>Pseudomonadati</taxon>
        <taxon>Pseudomonadota</taxon>
        <taxon>Gammaproteobacteria</taxon>
        <taxon>Vibrionales</taxon>
        <taxon>Vibrionaceae</taxon>
        <taxon>Veronia</taxon>
    </lineage>
</organism>
<evidence type="ECO:0000259" key="8">
    <source>
        <dbReference type="Pfam" id="PF01694"/>
    </source>
</evidence>
<evidence type="ECO:0000259" key="9">
    <source>
        <dbReference type="Pfam" id="PF12122"/>
    </source>
</evidence>
<feature type="domain" description="Peptidase S54 GlpG peptidase N-terminal" evidence="9">
    <location>
        <begin position="1"/>
        <end position="85"/>
    </location>
</feature>